<protein>
    <submittedName>
        <fullName evidence="2">Uncharacterized protein</fullName>
    </submittedName>
</protein>
<evidence type="ECO:0000313" key="2">
    <source>
        <dbReference type="EMBL" id="GIY94554.1"/>
    </source>
</evidence>
<keyword evidence="3" id="KW-1185">Reference proteome</keyword>
<reference evidence="2 3" key="1">
    <citation type="submission" date="2021-06" db="EMBL/GenBank/DDBJ databases">
        <title>Caerostris extrusa draft genome.</title>
        <authorList>
            <person name="Kono N."/>
            <person name="Arakawa K."/>
        </authorList>
    </citation>
    <scope>NUCLEOTIDE SEQUENCE [LARGE SCALE GENOMIC DNA]</scope>
</reference>
<dbReference type="EMBL" id="BPLR01000405">
    <property type="protein sequence ID" value="GIY94554.1"/>
    <property type="molecule type" value="Genomic_DNA"/>
</dbReference>
<organism evidence="2 3">
    <name type="scientific">Caerostris extrusa</name>
    <name type="common">Bark spider</name>
    <name type="synonym">Caerostris bankana</name>
    <dbReference type="NCBI Taxonomy" id="172846"/>
    <lineage>
        <taxon>Eukaryota</taxon>
        <taxon>Metazoa</taxon>
        <taxon>Ecdysozoa</taxon>
        <taxon>Arthropoda</taxon>
        <taxon>Chelicerata</taxon>
        <taxon>Arachnida</taxon>
        <taxon>Araneae</taxon>
        <taxon>Araneomorphae</taxon>
        <taxon>Entelegynae</taxon>
        <taxon>Araneoidea</taxon>
        <taxon>Araneidae</taxon>
        <taxon>Caerostris</taxon>
    </lineage>
</organism>
<evidence type="ECO:0000256" key="1">
    <source>
        <dbReference type="SAM" id="MobiDB-lite"/>
    </source>
</evidence>
<gene>
    <name evidence="2" type="ORF">CEXT_41771</name>
</gene>
<feature type="compositionally biased region" description="Polar residues" evidence="1">
    <location>
        <begin position="1"/>
        <end position="13"/>
    </location>
</feature>
<proteinExistence type="predicted"/>
<dbReference type="AlphaFoldDB" id="A0AAV4XIU9"/>
<comment type="caution">
    <text evidence="2">The sequence shown here is derived from an EMBL/GenBank/DDBJ whole genome shotgun (WGS) entry which is preliminary data.</text>
</comment>
<dbReference type="Proteomes" id="UP001054945">
    <property type="component" value="Unassembled WGS sequence"/>
</dbReference>
<name>A0AAV4XIU9_CAEEX</name>
<feature type="region of interest" description="Disordered" evidence="1">
    <location>
        <begin position="1"/>
        <end position="44"/>
    </location>
</feature>
<feature type="non-terminal residue" evidence="2">
    <location>
        <position position="1"/>
    </location>
</feature>
<sequence>CPATSINAAQTDIQDSDKKKRKAAIKQKAQGGGRKRTKKYQAHPFLLVRLSR</sequence>
<evidence type="ECO:0000313" key="3">
    <source>
        <dbReference type="Proteomes" id="UP001054945"/>
    </source>
</evidence>
<accession>A0AAV4XIU9</accession>